<comment type="caution">
    <text evidence="2">The sequence shown here is derived from an EMBL/GenBank/DDBJ whole genome shotgun (WGS) entry which is preliminary data.</text>
</comment>
<organism evidence="2 3">
    <name type="scientific">Lysinibacillus mangiferihumi</name>
    <dbReference type="NCBI Taxonomy" id="1130819"/>
    <lineage>
        <taxon>Bacteria</taxon>
        <taxon>Bacillati</taxon>
        <taxon>Bacillota</taxon>
        <taxon>Bacilli</taxon>
        <taxon>Bacillales</taxon>
        <taxon>Bacillaceae</taxon>
        <taxon>Lysinibacillus</taxon>
    </lineage>
</organism>
<dbReference type="InterPro" id="IPR001387">
    <property type="entry name" value="Cro/C1-type_HTH"/>
</dbReference>
<evidence type="ECO:0000313" key="2">
    <source>
        <dbReference type="EMBL" id="TKI53450.1"/>
    </source>
</evidence>
<dbReference type="Gene3D" id="1.10.260.40">
    <property type="entry name" value="lambda repressor-like DNA-binding domains"/>
    <property type="match status" value="1"/>
</dbReference>
<dbReference type="CDD" id="cd00093">
    <property type="entry name" value="HTH_XRE"/>
    <property type="match status" value="1"/>
</dbReference>
<dbReference type="SMART" id="SM00530">
    <property type="entry name" value="HTH_XRE"/>
    <property type="match status" value="1"/>
</dbReference>
<feature type="domain" description="HTH cro/C1-type" evidence="1">
    <location>
        <begin position="21"/>
        <end position="75"/>
    </location>
</feature>
<protein>
    <submittedName>
        <fullName evidence="2">Helix-turn-helix transcriptional regulator</fullName>
    </submittedName>
</protein>
<keyword evidence="3" id="KW-1185">Reference proteome</keyword>
<dbReference type="Pfam" id="PF01381">
    <property type="entry name" value="HTH_3"/>
    <property type="match status" value="1"/>
</dbReference>
<dbReference type="Proteomes" id="UP000308744">
    <property type="component" value="Unassembled WGS sequence"/>
</dbReference>
<name>A0A4U2XZL9_9BACI</name>
<proteinExistence type="predicted"/>
<evidence type="ECO:0000313" key="3">
    <source>
        <dbReference type="Proteomes" id="UP000308744"/>
    </source>
</evidence>
<reference evidence="2 3" key="1">
    <citation type="submission" date="2019-04" db="EMBL/GenBank/DDBJ databases">
        <title>Lysinibacillus genome sequencing.</title>
        <authorList>
            <person name="Dunlap C."/>
        </authorList>
    </citation>
    <scope>NUCLEOTIDE SEQUENCE [LARGE SCALE GENOMIC DNA]</scope>
    <source>
        <strain evidence="2 3">CCTCC AB 2010389</strain>
    </source>
</reference>
<dbReference type="EMBL" id="SZPU01000112">
    <property type="protein sequence ID" value="TKI53450.1"/>
    <property type="molecule type" value="Genomic_DNA"/>
</dbReference>
<gene>
    <name evidence="2" type="ORF">FC756_23865</name>
</gene>
<dbReference type="GO" id="GO:0003677">
    <property type="term" value="F:DNA binding"/>
    <property type="evidence" value="ECO:0007669"/>
    <property type="project" value="InterPro"/>
</dbReference>
<sequence>MLFSKKHCVEEVIVLFLGENLRNLRILYGHSQTSLADLTNISERDIWQYENGYKNPNFEHVNIFKKLFNVRSAYFYRDDLLINKGNNININHISFRFLQG</sequence>
<dbReference type="InterPro" id="IPR010982">
    <property type="entry name" value="Lambda_DNA-bd_dom_sf"/>
</dbReference>
<dbReference type="PROSITE" id="PS50943">
    <property type="entry name" value="HTH_CROC1"/>
    <property type="match status" value="1"/>
</dbReference>
<evidence type="ECO:0000259" key="1">
    <source>
        <dbReference type="PROSITE" id="PS50943"/>
    </source>
</evidence>
<dbReference type="SUPFAM" id="SSF47413">
    <property type="entry name" value="lambda repressor-like DNA-binding domains"/>
    <property type="match status" value="1"/>
</dbReference>
<dbReference type="AlphaFoldDB" id="A0A4U2XZL9"/>
<accession>A0A4U2XZL9</accession>